<evidence type="ECO:0000313" key="4">
    <source>
        <dbReference type="Proteomes" id="UP000034832"/>
    </source>
</evidence>
<dbReference type="Proteomes" id="UP000034832">
    <property type="component" value="Unassembled WGS sequence"/>
</dbReference>
<sequence length="339" mass="36879">MTLQLNRRRFLKNAMAALPAGMIATEPANAQTSSVEVKARPIESFDPRDPTHIRYGALEFRSGLILTSSFRGFGGLSGLRLDKKGEQFIAISDKGNWFTGRIAYRGKRMAGLADMKSAPMLDSDGKKVTARSWFDSESLALDGSMAYVGFERVNQIVRFDFAKGGIRSRGEVVPVPPGISELPFNKGLEALVFVPKGQPLAGSLIAISERGLDPSGNILSFLIGGPSPGPFTVRRTDNFDISDAVLLPSGDLLLLERKFSLLEGVGIRIRRIPIKSVVPDAVIDGPTIFEVDLGYEVDNMEGIDAHVTDEGETVLTMVSDDNFSMIQRTLLLQFTLVGE</sequence>
<keyword evidence="4" id="KW-1185">Reference proteome</keyword>
<keyword evidence="1" id="KW-0732">Signal</keyword>
<accession>A0A4U6BNP0</accession>
<evidence type="ECO:0000256" key="1">
    <source>
        <dbReference type="SAM" id="SignalP"/>
    </source>
</evidence>
<protein>
    <submittedName>
        <fullName evidence="3">Twin-arginine translocation pathway signal</fullName>
    </submittedName>
</protein>
<dbReference type="InterPro" id="IPR006311">
    <property type="entry name" value="TAT_signal"/>
</dbReference>
<evidence type="ECO:0000313" key="3">
    <source>
        <dbReference type="EMBL" id="TKT71521.1"/>
    </source>
</evidence>
<dbReference type="InterPro" id="IPR027372">
    <property type="entry name" value="Phytase-like_dom"/>
</dbReference>
<dbReference type="RefSeq" id="WP_046827912.1">
    <property type="nucleotide sequence ID" value="NZ_LBIA02000001.1"/>
</dbReference>
<dbReference type="AlphaFoldDB" id="A0A4U6BNP0"/>
<organism evidence="3 4">
    <name type="scientific">Afipia massiliensis</name>
    <dbReference type="NCBI Taxonomy" id="211460"/>
    <lineage>
        <taxon>Bacteria</taxon>
        <taxon>Pseudomonadati</taxon>
        <taxon>Pseudomonadota</taxon>
        <taxon>Alphaproteobacteria</taxon>
        <taxon>Hyphomicrobiales</taxon>
        <taxon>Nitrobacteraceae</taxon>
        <taxon>Afipia</taxon>
    </lineage>
</organism>
<evidence type="ECO:0000259" key="2">
    <source>
        <dbReference type="Pfam" id="PF13449"/>
    </source>
</evidence>
<reference evidence="3" key="1">
    <citation type="submission" date="2019-04" db="EMBL/GenBank/DDBJ databases">
        <title>Whole genome sequencing of cave bacteria.</title>
        <authorList>
            <person name="Gan H.M."/>
            <person name="Barton H."/>
            <person name="Savka M.A."/>
        </authorList>
    </citation>
    <scope>NUCLEOTIDE SEQUENCE [LARGE SCALE GENOMIC DNA]</scope>
    <source>
        <strain evidence="3">LC387</strain>
    </source>
</reference>
<dbReference type="EMBL" id="LBIA02000001">
    <property type="protein sequence ID" value="TKT71521.1"/>
    <property type="molecule type" value="Genomic_DNA"/>
</dbReference>
<dbReference type="Pfam" id="PF13449">
    <property type="entry name" value="Phytase-like"/>
    <property type="match status" value="1"/>
</dbReference>
<comment type="caution">
    <text evidence="3">The sequence shown here is derived from an EMBL/GenBank/DDBJ whole genome shotgun (WGS) entry which is preliminary data.</text>
</comment>
<dbReference type="PIRSF" id="PIRSF031900">
    <property type="entry name" value="UCP031900"/>
    <property type="match status" value="1"/>
</dbReference>
<dbReference type="PROSITE" id="PS51318">
    <property type="entry name" value="TAT"/>
    <property type="match status" value="1"/>
</dbReference>
<feature type="chain" id="PRO_5020834748" evidence="1">
    <location>
        <begin position="31"/>
        <end position="339"/>
    </location>
</feature>
<dbReference type="STRING" id="211460.YH63_10050"/>
<proteinExistence type="predicted"/>
<name>A0A4U6BNP0_9BRAD</name>
<dbReference type="InterPro" id="IPR014567">
    <property type="entry name" value="UCP031900"/>
</dbReference>
<feature type="signal peptide" evidence="1">
    <location>
        <begin position="1"/>
        <end position="30"/>
    </location>
</feature>
<feature type="domain" description="Phytase-like" evidence="2">
    <location>
        <begin position="72"/>
        <end position="323"/>
    </location>
</feature>
<gene>
    <name evidence="3" type="ORF">YH63_008895</name>
</gene>
<dbReference type="OrthoDB" id="9798693at2"/>